<proteinExistence type="predicted"/>
<reference evidence="1" key="2">
    <citation type="submission" date="2006-01" db="EMBL/GenBank/DDBJ databases">
        <authorList>
            <person name="Genoscope"/>
        </authorList>
    </citation>
    <scope>NUCLEOTIDE SEQUENCE</scope>
</reference>
<evidence type="ECO:0000313" key="1">
    <source>
        <dbReference type="EMBL" id="CAJ74297.1"/>
    </source>
</evidence>
<evidence type="ECO:0000313" key="3">
    <source>
        <dbReference type="Proteomes" id="UP000501926"/>
    </source>
</evidence>
<protein>
    <submittedName>
        <fullName evidence="1">Uncharacterized protein</fullName>
    </submittedName>
</protein>
<dbReference type="Proteomes" id="UP000501926">
    <property type="component" value="Chromosome"/>
</dbReference>
<sequence>MGMRDGNYLFSIKEHSRFFVTVCVIGAKQRCQWLILLYVSLKHGRSNKKPGMHMDQPHKGMKAAKEVASLSPAGGGLRGWNCLRSAGKRDKFVFT</sequence>
<reference evidence="1" key="1">
    <citation type="journal article" date="2006" name="Nature">
        <title>Deciphering the evolution and metabolism of an anammox bacterium from a community genome.</title>
        <authorList>
            <person name="Strous M."/>
            <person name="Pelletier E."/>
            <person name="Mangenot S."/>
            <person name="Rattei T."/>
            <person name="Lehner A."/>
            <person name="Taylor M.W."/>
            <person name="Horn M."/>
            <person name="Daims H."/>
            <person name="Bartol-Mavel D."/>
            <person name="Wincker P."/>
            <person name="Barbe V."/>
            <person name="Fonknechten N."/>
            <person name="Vallenet D."/>
            <person name="Segurens B."/>
            <person name="Schenowitz-Truong C."/>
            <person name="Medigue C."/>
            <person name="Collingro A."/>
            <person name="Snel B."/>
            <person name="Dutilh B.E."/>
            <person name="OpDenCamp H.J.M."/>
            <person name="vanDerDrift C."/>
            <person name="Cirpus I."/>
            <person name="vanDePas-Schoonen K.T."/>
            <person name="Harhangi H.R."/>
            <person name="vanNiftrik L."/>
            <person name="Schmid M."/>
            <person name="Keltjens J."/>
            <person name="vanDeVossenberg J."/>
            <person name="Kartal B."/>
            <person name="Meier H."/>
            <person name="Frishman D."/>
            <person name="Huynen M.A."/>
            <person name="Mewes H."/>
            <person name="Weissenbach J."/>
            <person name="Jetten M.S.M."/>
            <person name="Wagner M."/>
            <person name="LePaslier D."/>
        </authorList>
    </citation>
    <scope>NUCLEOTIDE SEQUENCE</scope>
</reference>
<evidence type="ECO:0000313" key="2">
    <source>
        <dbReference type="EMBL" id="QII11398.1"/>
    </source>
</evidence>
<name>Q1Q2R3_KUEST</name>
<dbReference type="EMBL" id="CP049055">
    <property type="protein sequence ID" value="QII11398.1"/>
    <property type="molecule type" value="Genomic_DNA"/>
</dbReference>
<dbReference type="AlphaFoldDB" id="Q1Q2R3"/>
<gene>
    <name evidence="2" type="ORF">KsCSTR_20190</name>
    <name evidence="1" type="ORF">kuste3534</name>
</gene>
<accession>Q1Q2R3</accession>
<reference evidence="2 3" key="3">
    <citation type="submission" date="2020-02" db="EMBL/GenBank/DDBJ databases">
        <title>Newly sequenced genome of strain CSTR1 showed variability in Candidatus Kuenenia stuttgartiensis genomes.</title>
        <authorList>
            <person name="Ding C."/>
            <person name="Adrian L."/>
        </authorList>
    </citation>
    <scope>NUCLEOTIDE SEQUENCE [LARGE SCALE GENOMIC DNA]</scope>
    <source>
        <strain evidence="2 3">CSTR1</strain>
    </source>
</reference>
<dbReference type="EMBL" id="CT573071">
    <property type="protein sequence ID" value="CAJ74297.1"/>
    <property type="molecule type" value="Genomic_DNA"/>
</dbReference>
<organism evidence="1">
    <name type="scientific">Kuenenia stuttgartiensis</name>
    <dbReference type="NCBI Taxonomy" id="174633"/>
    <lineage>
        <taxon>Bacteria</taxon>
        <taxon>Pseudomonadati</taxon>
        <taxon>Planctomycetota</taxon>
        <taxon>Candidatus Brocadiia</taxon>
        <taxon>Candidatus Brocadiales</taxon>
        <taxon>Candidatus Brocadiaceae</taxon>
        <taxon>Candidatus Kuenenia</taxon>
    </lineage>
</organism>